<dbReference type="Proteomes" id="UP001159042">
    <property type="component" value="Unassembled WGS sequence"/>
</dbReference>
<dbReference type="InterPro" id="IPR036465">
    <property type="entry name" value="vWFA_dom_sf"/>
</dbReference>
<dbReference type="GO" id="GO:0032991">
    <property type="term" value="C:protein-containing complex"/>
    <property type="evidence" value="ECO:0007669"/>
    <property type="project" value="UniProtKB-ARBA"/>
</dbReference>
<sequence length="1435" mass="160400">MEARFLVTSLFLLLFGSTCGAPSTSSLVVSTTEPPKEATTETKDAKVSETPEIYDMEITSNVSNRFAKTLVTSKIRNGGVAAKESTFTVVLPEKAFISKFVMEVGGKSYKAYVKEKEEAKNIYDKAVASGQTAAHVSVNARDSSRFTVSLHVEPEAKAAFLLTYEELLERKSEQYELVINIHPGQIVKRLNVEVNINETRPLKFVKTPSLRSGNEISKNEEKLDPSSDITIVNATTAVVKFTPDSEKQKQFAHDMGTKESAGLSGQFVVQYDIERDPHGGEVLLQDGYFVHFFAPSDLQPLPKHVLFVLDTSGSMDGTKISQLKDAMKSILKEIRNGDKISIIEFNSVVKVWDIVSEETVTVTRHMDYQNPFPKLSEQTLPSPTAFDEALLEKAKNVIDVIDAYGSTNIIGGLETALHLVKTDQDRSESDKKHQPVILFLTDGDPNVGMWSTEEIVSKVTELNSKNNHVPIFSLSFGDSANKAFLRKLSLKNQGFSRHIYEASDASLQLQDFYKQISSPLLSGVEFEYDSGVQDVTKRIFPIYFKGSELVVTGRYKGKILTHDMITGPVALKPTVESSTGRLERLWAYLTIKQILEERDSAENKTGLTKKAVDLAMKYSFVTDVTSLVVVKPNDTTAVDTENASSGNQPFQARTVFMKSPRFYSRNIGMALSAPRPTHPPPTLQQSLPWLNSVLSSNGTISVGQSAYKLGLNYKAQNETECQNTPKNSTDPGACVLLRDCQQVYLYLNDFRTYQNYFCPVDNEDNPKNLIGMGRQLFFLFPLWILGQVLAAPNENSFVVATPESSTNGGKEGVTERDAIPVYPTIYEMSIASNVSNRFAKTLIASKVRNAQTEAKETSFTVVLPEKAFISEFVMEVGGKSYKAYVKEKEEAKQIYNQAVASGQSAGHVAVNARDSNKFTVSVNVEPESKVTFLLTYEELLERKNDQYELILNIHPGQIVKDLNVQVLINETRPLKFVRTPSLRSGNEISKNEDKLDPSSDIQMIKSTSAVINFTPDSEKQKQFAVSLGYKESDGLSGQFVVQYDVERDPSGGEVLLQDGYFVHFFAPTDLKPLPKHVLFVLDSSGSMGGRKIDQLKDAMNSILNEIRQEDVISIIDFGNDVSVWDINREIRTLVPHDFQENYEEPFIKLSFTLEIVNDTIFVFPYFQKQDLPSAVPANSQNLEKTKRVLNSLYAMGGTYMIGGLETALYLAKAVQDHPSEKSYQPLMIFLTDGEPNVGLGSTEEITRLVTRLNSKNNNVPIFSLSFGRGADKEFLRKLSLKNLGFNRHIYEASDASLQLQDFYKHISSPLLSNITFEYSPDAVEITKTQFPIYFKGSEIVITGRYNESDLPLVQSPVSGWDGEKYITLKPTVHRPVTSLERLWAYLTVKQTLEERELSDNKKGIDQKSVGSRPEIFLCNRCYIACRRQTKRNEFS</sequence>
<feature type="signal peptide" evidence="2">
    <location>
        <begin position="1"/>
        <end position="20"/>
    </location>
</feature>
<dbReference type="EMBL" id="JANEYG010000013">
    <property type="protein sequence ID" value="KAJ8920664.1"/>
    <property type="molecule type" value="Genomic_DNA"/>
</dbReference>
<gene>
    <name evidence="5" type="ORF">NQ315_004803</name>
</gene>
<feature type="compositionally biased region" description="Basic and acidic residues" evidence="1">
    <location>
        <begin position="34"/>
        <end position="46"/>
    </location>
</feature>
<comment type="caution">
    <text evidence="5">The sequence shown here is derived from an EMBL/GenBank/DDBJ whole genome shotgun (WGS) entry which is preliminary data.</text>
</comment>
<evidence type="ECO:0000256" key="2">
    <source>
        <dbReference type="SAM" id="SignalP"/>
    </source>
</evidence>
<protein>
    <recommendedName>
        <fullName evidence="7">Inter-alpha-trypsin inhibitor heavy chain H4</fullName>
    </recommendedName>
</protein>
<dbReference type="Pfam" id="PF08487">
    <property type="entry name" value="VIT"/>
    <property type="match status" value="2"/>
</dbReference>
<dbReference type="SMART" id="SM00609">
    <property type="entry name" value="VIT"/>
    <property type="match status" value="2"/>
</dbReference>
<evidence type="ECO:0000259" key="4">
    <source>
        <dbReference type="PROSITE" id="PS51468"/>
    </source>
</evidence>
<dbReference type="InterPro" id="IPR013694">
    <property type="entry name" value="VIT"/>
</dbReference>
<feature type="domain" description="VWFA" evidence="3">
    <location>
        <begin position="1076"/>
        <end position="1306"/>
    </location>
</feature>
<dbReference type="PANTHER" id="PTHR10338">
    <property type="entry name" value="INTER-ALPHA-TRYPSIN INHIBITOR HEAVY CHAIN FAMILY MEMBER"/>
    <property type="match status" value="1"/>
</dbReference>
<dbReference type="PROSITE" id="PS51468">
    <property type="entry name" value="VIT"/>
    <property type="match status" value="2"/>
</dbReference>
<proteinExistence type="predicted"/>
<feature type="chain" id="PRO_5043451550" description="Inter-alpha-trypsin inhibitor heavy chain H4" evidence="2">
    <location>
        <begin position="21"/>
        <end position="1435"/>
    </location>
</feature>
<dbReference type="InterPro" id="IPR002035">
    <property type="entry name" value="VWF_A"/>
</dbReference>
<dbReference type="PANTHER" id="PTHR10338:SF108">
    <property type="entry name" value="INTER-ALPHA-TRYPSIN INHIBITOR HEAVY CHAIN H4-LIKE PROTEIN"/>
    <property type="match status" value="1"/>
</dbReference>
<dbReference type="InterPro" id="IPR050934">
    <property type="entry name" value="ITIH"/>
</dbReference>
<feature type="domain" description="VIT" evidence="4">
    <location>
        <begin position="37"/>
        <end position="166"/>
    </location>
</feature>
<evidence type="ECO:0000256" key="1">
    <source>
        <dbReference type="SAM" id="MobiDB-lite"/>
    </source>
</evidence>
<reference evidence="5 6" key="1">
    <citation type="journal article" date="2023" name="Insect Mol. Biol.">
        <title>Genome sequencing provides insights into the evolution of gene families encoding plant cell wall-degrading enzymes in longhorned beetles.</title>
        <authorList>
            <person name="Shin N.R."/>
            <person name="Okamura Y."/>
            <person name="Kirsch R."/>
            <person name="Pauchet Y."/>
        </authorList>
    </citation>
    <scope>NUCLEOTIDE SEQUENCE [LARGE SCALE GENOMIC DNA]</scope>
    <source>
        <strain evidence="5">EAD_L_NR</strain>
    </source>
</reference>
<dbReference type="PROSITE" id="PS50234">
    <property type="entry name" value="VWFA"/>
    <property type="match status" value="2"/>
</dbReference>
<dbReference type="SUPFAM" id="SSF53300">
    <property type="entry name" value="vWA-like"/>
    <property type="match status" value="2"/>
</dbReference>
<evidence type="ECO:0000313" key="5">
    <source>
        <dbReference type="EMBL" id="KAJ8920664.1"/>
    </source>
</evidence>
<name>A0AAV8W2B2_9CUCU</name>
<dbReference type="Pfam" id="PF00092">
    <property type="entry name" value="VWA"/>
    <property type="match status" value="2"/>
</dbReference>
<feature type="region of interest" description="Disordered" evidence="1">
    <location>
        <begin position="23"/>
        <end position="46"/>
    </location>
</feature>
<evidence type="ECO:0000259" key="3">
    <source>
        <dbReference type="PROSITE" id="PS50234"/>
    </source>
</evidence>
<accession>A0AAV8W2B2</accession>
<dbReference type="Gene3D" id="3.40.50.410">
    <property type="entry name" value="von Willebrand factor, type A domain"/>
    <property type="match status" value="2"/>
</dbReference>
<dbReference type="SMART" id="SM00327">
    <property type="entry name" value="VWA"/>
    <property type="match status" value="2"/>
</dbReference>
<dbReference type="Pfam" id="PF13519">
    <property type="entry name" value="VWA_2"/>
    <property type="match status" value="1"/>
</dbReference>
<feature type="domain" description="VWFA" evidence="3">
    <location>
        <begin position="304"/>
        <end position="516"/>
    </location>
</feature>
<evidence type="ECO:0008006" key="7">
    <source>
        <dbReference type="Google" id="ProtNLM"/>
    </source>
</evidence>
<keyword evidence="6" id="KW-1185">Reference proteome</keyword>
<keyword evidence="2" id="KW-0732">Signal</keyword>
<feature type="domain" description="VIT" evidence="4">
    <location>
        <begin position="809"/>
        <end position="938"/>
    </location>
</feature>
<evidence type="ECO:0000313" key="6">
    <source>
        <dbReference type="Proteomes" id="UP001159042"/>
    </source>
</evidence>
<organism evidence="5 6">
    <name type="scientific">Exocentrus adspersus</name>
    <dbReference type="NCBI Taxonomy" id="1586481"/>
    <lineage>
        <taxon>Eukaryota</taxon>
        <taxon>Metazoa</taxon>
        <taxon>Ecdysozoa</taxon>
        <taxon>Arthropoda</taxon>
        <taxon>Hexapoda</taxon>
        <taxon>Insecta</taxon>
        <taxon>Pterygota</taxon>
        <taxon>Neoptera</taxon>
        <taxon>Endopterygota</taxon>
        <taxon>Coleoptera</taxon>
        <taxon>Polyphaga</taxon>
        <taxon>Cucujiformia</taxon>
        <taxon>Chrysomeloidea</taxon>
        <taxon>Cerambycidae</taxon>
        <taxon>Lamiinae</taxon>
        <taxon>Acanthocinini</taxon>
        <taxon>Exocentrus</taxon>
    </lineage>
</organism>